<keyword evidence="5 12" id="KW-0812">Transmembrane</keyword>
<dbReference type="AlphaFoldDB" id="A0A8J9ZBU5"/>
<evidence type="ECO:0000256" key="5">
    <source>
        <dbReference type="ARBA" id="ARBA00022692"/>
    </source>
</evidence>
<evidence type="ECO:0000256" key="8">
    <source>
        <dbReference type="ARBA" id="ARBA00023065"/>
    </source>
</evidence>
<keyword evidence="6 12" id="KW-1133">Transmembrane helix</keyword>
<proteinExistence type="inferred from homology"/>
<dbReference type="GO" id="GO:0015293">
    <property type="term" value="F:symporter activity"/>
    <property type="evidence" value="ECO:0007669"/>
    <property type="project" value="TreeGrafter"/>
</dbReference>
<evidence type="ECO:0000256" key="9">
    <source>
        <dbReference type="ARBA" id="ARBA00023136"/>
    </source>
</evidence>
<evidence type="ECO:0000256" key="11">
    <source>
        <dbReference type="RuleBase" id="RU362091"/>
    </source>
</evidence>
<keyword evidence="8" id="KW-0406">Ion transport</keyword>
<evidence type="ECO:0000256" key="6">
    <source>
        <dbReference type="ARBA" id="ARBA00022989"/>
    </source>
</evidence>
<protein>
    <submittedName>
        <fullName evidence="13">SLC5A8 protein</fullName>
    </submittedName>
</protein>
<evidence type="ECO:0000313" key="14">
    <source>
        <dbReference type="Proteomes" id="UP000838412"/>
    </source>
</evidence>
<evidence type="ECO:0000256" key="10">
    <source>
        <dbReference type="ARBA" id="ARBA00023201"/>
    </source>
</evidence>
<dbReference type="Gene3D" id="1.20.1730.10">
    <property type="entry name" value="Sodium/glucose cotransporter"/>
    <property type="match status" value="1"/>
</dbReference>
<dbReference type="InterPro" id="IPR001734">
    <property type="entry name" value="Na/solute_symporter"/>
</dbReference>
<organism evidence="13 14">
    <name type="scientific">Branchiostoma lanceolatum</name>
    <name type="common">Common lancelet</name>
    <name type="synonym">Amphioxus lanceolatum</name>
    <dbReference type="NCBI Taxonomy" id="7740"/>
    <lineage>
        <taxon>Eukaryota</taxon>
        <taxon>Metazoa</taxon>
        <taxon>Chordata</taxon>
        <taxon>Cephalochordata</taxon>
        <taxon>Leptocardii</taxon>
        <taxon>Amphioxiformes</taxon>
        <taxon>Branchiostomatidae</taxon>
        <taxon>Branchiostoma</taxon>
    </lineage>
</organism>
<dbReference type="InterPro" id="IPR051163">
    <property type="entry name" value="Sodium:Solute_Symporter_SSF"/>
</dbReference>
<dbReference type="EMBL" id="OV696703">
    <property type="protein sequence ID" value="CAH1250792.1"/>
    <property type="molecule type" value="Genomic_DNA"/>
</dbReference>
<evidence type="ECO:0000256" key="1">
    <source>
        <dbReference type="ARBA" id="ARBA00004651"/>
    </source>
</evidence>
<keyword evidence="7" id="KW-0915">Sodium</keyword>
<feature type="transmembrane region" description="Helical" evidence="12">
    <location>
        <begin position="34"/>
        <end position="52"/>
    </location>
</feature>
<reference evidence="13" key="1">
    <citation type="submission" date="2022-01" db="EMBL/GenBank/DDBJ databases">
        <authorList>
            <person name="Braso-Vives M."/>
        </authorList>
    </citation>
    <scope>NUCLEOTIDE SEQUENCE</scope>
</reference>
<keyword evidence="9 12" id="KW-0472">Membrane</keyword>
<evidence type="ECO:0000256" key="12">
    <source>
        <dbReference type="SAM" id="Phobius"/>
    </source>
</evidence>
<name>A0A8J9ZBU5_BRALA</name>
<dbReference type="Pfam" id="PF00474">
    <property type="entry name" value="SSF"/>
    <property type="match status" value="1"/>
</dbReference>
<comment type="subcellular location">
    <subcellularLocation>
        <location evidence="1">Cell membrane</location>
        <topology evidence="1">Multi-pass membrane protein</topology>
    </subcellularLocation>
</comment>
<dbReference type="PANTHER" id="PTHR42985:SF40">
    <property type="entry name" value="LD47995P-RELATED"/>
    <property type="match status" value="1"/>
</dbReference>
<evidence type="ECO:0000256" key="4">
    <source>
        <dbReference type="ARBA" id="ARBA00022475"/>
    </source>
</evidence>
<keyword evidence="14" id="KW-1185">Reference proteome</keyword>
<dbReference type="PROSITE" id="PS50283">
    <property type="entry name" value="NA_SOLUT_SYMP_3"/>
    <property type="match status" value="1"/>
</dbReference>
<evidence type="ECO:0000256" key="7">
    <source>
        <dbReference type="ARBA" id="ARBA00023053"/>
    </source>
</evidence>
<keyword evidence="3" id="KW-0813">Transport</keyword>
<accession>A0A8J9ZBU5</accession>
<feature type="transmembrane region" description="Helical" evidence="12">
    <location>
        <begin position="64"/>
        <end position="84"/>
    </location>
</feature>
<dbReference type="GO" id="GO:0005886">
    <property type="term" value="C:plasma membrane"/>
    <property type="evidence" value="ECO:0007669"/>
    <property type="project" value="UniProtKB-SubCell"/>
</dbReference>
<dbReference type="Proteomes" id="UP000838412">
    <property type="component" value="Chromosome 18"/>
</dbReference>
<gene>
    <name evidence="13" type="primary">SLC5A8</name>
    <name evidence="13" type="ORF">BLAG_LOCUS11395</name>
</gene>
<evidence type="ECO:0000313" key="13">
    <source>
        <dbReference type="EMBL" id="CAH1250792.1"/>
    </source>
</evidence>
<evidence type="ECO:0000256" key="2">
    <source>
        <dbReference type="ARBA" id="ARBA00006434"/>
    </source>
</evidence>
<evidence type="ECO:0000256" key="3">
    <source>
        <dbReference type="ARBA" id="ARBA00022448"/>
    </source>
</evidence>
<comment type="similarity">
    <text evidence="2 11">Belongs to the sodium:solute symporter (SSF) (TC 2.A.21) family.</text>
</comment>
<dbReference type="GO" id="GO:0006814">
    <property type="term" value="P:sodium ion transport"/>
    <property type="evidence" value="ECO:0007669"/>
    <property type="project" value="UniProtKB-KW"/>
</dbReference>
<keyword evidence="4" id="KW-1003">Cell membrane</keyword>
<dbReference type="InterPro" id="IPR038377">
    <property type="entry name" value="Na/Glc_symporter_sf"/>
</dbReference>
<dbReference type="OrthoDB" id="6132759at2759"/>
<keyword evidence="10" id="KW-0739">Sodium transport</keyword>
<sequence>MLCISAGIGIFYAFKGGGQKSTQEFLLAGRSMSIPPVAMSLLASFMSAIVVLSAPAEIYNYGTMYWMTCVTYVFMILVVGHFYLPVFFDLGATSAYEVLKSSHLSLSRISL</sequence>
<dbReference type="PANTHER" id="PTHR42985">
    <property type="entry name" value="SODIUM-COUPLED MONOCARBOXYLATE TRANSPORTER"/>
    <property type="match status" value="1"/>
</dbReference>